<dbReference type="Gene3D" id="3.90.1150.10">
    <property type="entry name" value="Aspartate Aminotransferase, domain 1"/>
    <property type="match status" value="1"/>
</dbReference>
<evidence type="ECO:0000313" key="7">
    <source>
        <dbReference type="Proteomes" id="UP000315344"/>
    </source>
</evidence>
<sequence>MNFASDNASGVHPAVLAAMSAANDGHVLGYGRDALTEAAQNRVREVLDAPEAAVMFVTTGTAANAVALGAAVQPWQRIFCHEDAHIETSECGAPEMFTSGAKLTLMPGDGGLIDADALDHAAEFWAGEGLGGGQPGAVSITNSTEWGRVWMPDALREISAVAQQHGLVLHMDGARFANAVIGSGASPAAITHRAGVDLLSFGGTKNGAMGAEAIVAFDGAMAERLDYARKRGGHLWSKHRYLAAQFYALLEGDLWLEAARNANAMARLLAEGIEGVEGARLVQPAQSNQVFATVPSDADDRARSAGANYYAWSSLGEETADMVTLRFVCSWNTREDEVAALLAALRG</sequence>
<dbReference type="Gene3D" id="3.40.640.10">
    <property type="entry name" value="Type I PLP-dependent aspartate aminotransferase-like (Major domain)"/>
    <property type="match status" value="1"/>
</dbReference>
<dbReference type="Proteomes" id="UP000315344">
    <property type="component" value="Unassembled WGS sequence"/>
</dbReference>
<evidence type="ECO:0000256" key="2">
    <source>
        <dbReference type="ARBA" id="ARBA00006966"/>
    </source>
</evidence>
<proteinExistence type="inferred from homology"/>
<evidence type="ECO:0000256" key="1">
    <source>
        <dbReference type="ARBA" id="ARBA00001933"/>
    </source>
</evidence>
<dbReference type="PANTHER" id="PTHR48097">
    <property type="entry name" value="L-THREONINE ALDOLASE-RELATED"/>
    <property type="match status" value="1"/>
</dbReference>
<evidence type="ECO:0000259" key="5">
    <source>
        <dbReference type="Pfam" id="PF01212"/>
    </source>
</evidence>
<accession>A0A533IBG8</accession>
<comment type="similarity">
    <text evidence="2">Belongs to the threonine aldolase family.</text>
</comment>
<dbReference type="Pfam" id="PF01212">
    <property type="entry name" value="Beta_elim_lyase"/>
    <property type="match status" value="1"/>
</dbReference>
<evidence type="ECO:0000256" key="3">
    <source>
        <dbReference type="ARBA" id="ARBA00011881"/>
    </source>
</evidence>
<reference evidence="6 7" key="1">
    <citation type="journal article" date="2017" name="Nat. Commun.">
        <title>In situ click chemistry generation of cyclooxygenase-2 inhibitors.</title>
        <authorList>
            <person name="Bhardwaj A."/>
            <person name="Kaur J."/>
            <person name="Wuest M."/>
            <person name="Wuest F."/>
        </authorList>
    </citation>
    <scope>NUCLEOTIDE SEQUENCE [LARGE SCALE GENOMIC DNA]</scope>
    <source>
        <strain evidence="6">S2_012_000_R3_94</strain>
    </source>
</reference>
<keyword evidence="6" id="KW-0032">Aminotransferase</keyword>
<name>A0A533IBG8_PARDE</name>
<evidence type="ECO:0000313" key="6">
    <source>
        <dbReference type="EMBL" id="TKW66968.1"/>
    </source>
</evidence>
<dbReference type="InterPro" id="IPR001597">
    <property type="entry name" value="ArAA_b-elim_lyase/Thr_aldolase"/>
</dbReference>
<dbReference type="InterPro" id="IPR015421">
    <property type="entry name" value="PyrdxlP-dep_Trfase_major"/>
</dbReference>
<comment type="cofactor">
    <cofactor evidence="1">
        <name>pyridoxal 5'-phosphate</name>
        <dbReference type="ChEBI" id="CHEBI:597326"/>
    </cofactor>
</comment>
<dbReference type="GO" id="GO:0016829">
    <property type="term" value="F:lyase activity"/>
    <property type="evidence" value="ECO:0007669"/>
    <property type="project" value="InterPro"/>
</dbReference>
<dbReference type="AlphaFoldDB" id="A0A533IBG8"/>
<dbReference type="PANTHER" id="PTHR48097:SF5">
    <property type="entry name" value="LOW SPECIFICITY L-THREONINE ALDOLASE"/>
    <property type="match status" value="1"/>
</dbReference>
<feature type="domain" description="Aromatic amino acid beta-eliminating lyase/threonine aldolase" evidence="5">
    <location>
        <begin position="3"/>
        <end position="293"/>
    </location>
</feature>
<dbReference type="GO" id="GO:0008483">
    <property type="term" value="F:transaminase activity"/>
    <property type="evidence" value="ECO:0007669"/>
    <property type="project" value="UniProtKB-KW"/>
</dbReference>
<dbReference type="InterPro" id="IPR015424">
    <property type="entry name" value="PyrdxlP-dep_Trfase"/>
</dbReference>
<comment type="caution">
    <text evidence="6">The sequence shown here is derived from an EMBL/GenBank/DDBJ whole genome shotgun (WGS) entry which is preliminary data.</text>
</comment>
<evidence type="ECO:0000256" key="4">
    <source>
        <dbReference type="ARBA" id="ARBA00022898"/>
    </source>
</evidence>
<dbReference type="GO" id="GO:0006520">
    <property type="term" value="P:amino acid metabolic process"/>
    <property type="evidence" value="ECO:0007669"/>
    <property type="project" value="InterPro"/>
</dbReference>
<comment type="subunit">
    <text evidence="3">Homotetramer.</text>
</comment>
<keyword evidence="6" id="KW-0808">Transferase</keyword>
<organism evidence="6 7">
    <name type="scientific">Paracoccus denitrificans</name>
    <dbReference type="NCBI Taxonomy" id="266"/>
    <lineage>
        <taxon>Bacteria</taxon>
        <taxon>Pseudomonadati</taxon>
        <taxon>Pseudomonadota</taxon>
        <taxon>Alphaproteobacteria</taxon>
        <taxon>Rhodobacterales</taxon>
        <taxon>Paracoccaceae</taxon>
        <taxon>Paracoccus</taxon>
    </lineage>
</organism>
<keyword evidence="4" id="KW-0663">Pyridoxal phosphate</keyword>
<dbReference type="EMBL" id="VAFL01000005">
    <property type="protein sequence ID" value="TKW66968.1"/>
    <property type="molecule type" value="Genomic_DNA"/>
</dbReference>
<dbReference type="InterPro" id="IPR015422">
    <property type="entry name" value="PyrdxlP-dep_Trfase_small"/>
</dbReference>
<protein>
    <submittedName>
        <fullName evidence="6">Aminotransferase class V-fold PLP-dependent enzyme</fullName>
    </submittedName>
</protein>
<dbReference type="SUPFAM" id="SSF53383">
    <property type="entry name" value="PLP-dependent transferases"/>
    <property type="match status" value="1"/>
</dbReference>
<gene>
    <name evidence="6" type="ORF">DI616_07790</name>
</gene>